<dbReference type="CDD" id="cd00117">
    <property type="entry name" value="TFP"/>
    <property type="match status" value="1"/>
</dbReference>
<keyword evidence="3" id="KW-1185">Reference proteome</keyword>
<dbReference type="RefSeq" id="XP_031563902.1">
    <property type="nucleotide sequence ID" value="XM_031708042.1"/>
</dbReference>
<accession>A0A6P8ID40</accession>
<dbReference type="Gene3D" id="2.10.60.10">
    <property type="entry name" value="CD59"/>
    <property type="match status" value="1"/>
</dbReference>
<organism evidence="3 4">
    <name type="scientific">Actinia tenebrosa</name>
    <name type="common">Australian red waratah sea anemone</name>
    <dbReference type="NCBI Taxonomy" id="6105"/>
    <lineage>
        <taxon>Eukaryota</taxon>
        <taxon>Metazoa</taxon>
        <taxon>Cnidaria</taxon>
        <taxon>Anthozoa</taxon>
        <taxon>Hexacorallia</taxon>
        <taxon>Actiniaria</taxon>
        <taxon>Actiniidae</taxon>
        <taxon>Actinia</taxon>
    </lineage>
</organism>
<feature type="signal peptide" evidence="2">
    <location>
        <begin position="1"/>
        <end position="22"/>
    </location>
</feature>
<protein>
    <submittedName>
        <fullName evidence="4">Uncharacterized protein LOC116299388</fullName>
    </submittedName>
</protein>
<feature type="chain" id="PRO_5028116013" evidence="2">
    <location>
        <begin position="23"/>
        <end position="135"/>
    </location>
</feature>
<keyword evidence="1" id="KW-1133">Transmembrane helix</keyword>
<dbReference type="GeneID" id="116299388"/>
<dbReference type="Proteomes" id="UP000515163">
    <property type="component" value="Unplaced"/>
</dbReference>
<dbReference type="SUPFAM" id="SSF57302">
    <property type="entry name" value="Snake toxin-like"/>
    <property type="match status" value="1"/>
</dbReference>
<evidence type="ECO:0000256" key="1">
    <source>
        <dbReference type="SAM" id="Phobius"/>
    </source>
</evidence>
<feature type="transmembrane region" description="Helical" evidence="1">
    <location>
        <begin position="113"/>
        <end position="134"/>
    </location>
</feature>
<reference evidence="4" key="1">
    <citation type="submission" date="2025-08" db="UniProtKB">
        <authorList>
            <consortium name="RefSeq"/>
        </authorList>
    </citation>
    <scope>IDENTIFICATION</scope>
    <source>
        <tissue evidence="4">Tentacle</tissue>
    </source>
</reference>
<gene>
    <name evidence="4" type="primary">LOC116299388</name>
</gene>
<keyword evidence="1" id="KW-0812">Transmembrane</keyword>
<proteinExistence type="predicted"/>
<evidence type="ECO:0000313" key="4">
    <source>
        <dbReference type="RefSeq" id="XP_031563902.1"/>
    </source>
</evidence>
<keyword evidence="1" id="KW-0472">Membrane</keyword>
<dbReference type="InParanoid" id="A0A6P8ID40"/>
<name>A0A6P8ID40_ACTTE</name>
<keyword evidence="2" id="KW-0732">Signal</keyword>
<dbReference type="InterPro" id="IPR045860">
    <property type="entry name" value="Snake_toxin-like_sf"/>
</dbReference>
<dbReference type="OrthoDB" id="5986937at2759"/>
<evidence type="ECO:0000313" key="3">
    <source>
        <dbReference type="Proteomes" id="UP000515163"/>
    </source>
</evidence>
<dbReference type="AlphaFoldDB" id="A0A6P8ID40"/>
<dbReference type="KEGG" id="aten:116299388"/>
<evidence type="ECO:0000256" key="2">
    <source>
        <dbReference type="SAM" id="SignalP"/>
    </source>
</evidence>
<sequence>MDTKFGFSLFILLLWTCHYCSGQESPNLYCKSCASSQSLRHCELSQKDILCPKGKEKCLEVEFYGDNGQGFVRDCIEEDKCFESKLPQCLAVTGNSSYCSFSCCLGNLCNAGATFRVSSISLASCVIVGLVLYFL</sequence>